<reference evidence="2" key="1">
    <citation type="journal article" date="2014" name="Genome Biol. Evol.">
        <title>Gene Loss Rather Than Gene Gain Is Associated with a Host Jump from Monocots to Dicots in the Smut Fungus Melanopsichium pennsylvanicum.</title>
        <authorList>
            <person name="Sharma R."/>
            <person name="Mishra B."/>
            <person name="Runge F."/>
            <person name="Thines M."/>
        </authorList>
    </citation>
    <scope>NUCLEOTIDE SEQUENCE</scope>
    <source>
        <strain evidence="2">4</strain>
    </source>
</reference>
<sequence length="180" mass="19978">MADGEGAFLQAPRPFAFRNEQTRTHPLPTQTSGTHIPENASFKDREAKRYNRLERYRGQLQASVPLVRPLPQPEPRSPFVKHFASATQRHTPNSSPGFGRSNHAQSKYSGSRSFPTLTRDARQLPHMAQSNSRALARSANFESRASPYPAVSSSIAHTGDGTNVSQDVAMPQEQQIKAER</sequence>
<evidence type="ECO:0000313" key="2">
    <source>
        <dbReference type="EMBL" id="CDI53426.1"/>
    </source>
</evidence>
<accession>A0A077R3B5</accession>
<dbReference type="EMBL" id="HG529577">
    <property type="protein sequence ID" value="CDI53426.1"/>
    <property type="molecule type" value="Genomic_DNA"/>
</dbReference>
<feature type="compositionally biased region" description="Polar residues" evidence="1">
    <location>
        <begin position="85"/>
        <end position="116"/>
    </location>
</feature>
<proteinExistence type="predicted"/>
<feature type="region of interest" description="Disordered" evidence="1">
    <location>
        <begin position="83"/>
        <end position="180"/>
    </location>
</feature>
<organism evidence="2">
    <name type="scientific">Melanopsichium pennsylvanicum 4</name>
    <dbReference type="NCBI Taxonomy" id="1398559"/>
    <lineage>
        <taxon>Eukaryota</taxon>
        <taxon>Fungi</taxon>
        <taxon>Dikarya</taxon>
        <taxon>Basidiomycota</taxon>
        <taxon>Ustilaginomycotina</taxon>
        <taxon>Ustilaginomycetes</taxon>
        <taxon>Ustilaginales</taxon>
        <taxon>Ustilaginaceae</taxon>
        <taxon>Melanopsichium</taxon>
    </lineage>
</organism>
<feature type="compositionally biased region" description="Polar residues" evidence="1">
    <location>
        <begin position="151"/>
        <end position="166"/>
    </location>
</feature>
<dbReference type="AlphaFoldDB" id="A0A077R3B5"/>
<evidence type="ECO:0000256" key="1">
    <source>
        <dbReference type="SAM" id="MobiDB-lite"/>
    </source>
</evidence>
<name>A0A077R3B5_9BASI</name>
<feature type="region of interest" description="Disordered" evidence="1">
    <location>
        <begin position="1"/>
        <end position="45"/>
    </location>
</feature>
<protein>
    <submittedName>
        <fullName evidence="2">Uncharacterized protein</fullName>
    </submittedName>
</protein>